<name>A0ABP4AYJ0_9ACTN</name>
<dbReference type="Proteomes" id="UP001500542">
    <property type="component" value="Unassembled WGS sequence"/>
</dbReference>
<dbReference type="InterPro" id="IPR018961">
    <property type="entry name" value="DnaJ_homolog_subfam-C_membr-28"/>
</dbReference>
<dbReference type="Pfam" id="PF09350">
    <property type="entry name" value="DJC28_CD"/>
    <property type="match status" value="1"/>
</dbReference>
<gene>
    <name evidence="3" type="ORF">GCM10009554_33700</name>
</gene>
<feature type="region of interest" description="Disordered" evidence="1">
    <location>
        <begin position="140"/>
        <end position="162"/>
    </location>
</feature>
<keyword evidence="4" id="KW-1185">Reference proteome</keyword>
<feature type="domain" description="DnaJ homologue subfamily C member 28 conserved" evidence="2">
    <location>
        <begin position="14"/>
        <end position="83"/>
    </location>
</feature>
<dbReference type="RefSeq" id="WP_343970186.1">
    <property type="nucleotide sequence ID" value="NZ_BAAAHK010000007.1"/>
</dbReference>
<evidence type="ECO:0000313" key="4">
    <source>
        <dbReference type="Proteomes" id="UP001500542"/>
    </source>
</evidence>
<dbReference type="EMBL" id="BAAAHK010000007">
    <property type="protein sequence ID" value="GAA0941788.1"/>
    <property type="molecule type" value="Genomic_DNA"/>
</dbReference>
<accession>A0ABP4AYJ0</accession>
<organism evidence="3 4">
    <name type="scientific">Kribbella koreensis</name>
    <dbReference type="NCBI Taxonomy" id="57909"/>
    <lineage>
        <taxon>Bacteria</taxon>
        <taxon>Bacillati</taxon>
        <taxon>Actinomycetota</taxon>
        <taxon>Actinomycetes</taxon>
        <taxon>Propionibacteriales</taxon>
        <taxon>Kribbellaceae</taxon>
        <taxon>Kribbella</taxon>
    </lineage>
</organism>
<protein>
    <submittedName>
        <fullName evidence="3">DUF1992 domain-containing protein</fullName>
    </submittedName>
</protein>
<proteinExistence type="predicted"/>
<evidence type="ECO:0000259" key="2">
    <source>
        <dbReference type="Pfam" id="PF09350"/>
    </source>
</evidence>
<sequence length="162" mass="18736">MTQRKPPGMKTEDWVEAQIKQAQARGEFDDLPGEGKPLAKLADPHDPDWWVKDFIRREKIETDALLPPSVQLRKEKQALQDKLSVLRTETEARDYLQDLNRRILIQIRDATGVVVPVGPVDEDEMLATWREGHEARQAARARLRESEPPPAPKRTLWQRLFT</sequence>
<comment type="caution">
    <text evidence="3">The sequence shown here is derived from an EMBL/GenBank/DDBJ whole genome shotgun (WGS) entry which is preliminary data.</text>
</comment>
<reference evidence="4" key="1">
    <citation type="journal article" date="2019" name="Int. J. Syst. Evol. Microbiol.">
        <title>The Global Catalogue of Microorganisms (GCM) 10K type strain sequencing project: providing services to taxonomists for standard genome sequencing and annotation.</title>
        <authorList>
            <consortium name="The Broad Institute Genomics Platform"/>
            <consortium name="The Broad Institute Genome Sequencing Center for Infectious Disease"/>
            <person name="Wu L."/>
            <person name="Ma J."/>
        </authorList>
    </citation>
    <scope>NUCLEOTIDE SEQUENCE [LARGE SCALE GENOMIC DNA]</scope>
    <source>
        <strain evidence="4">JCM 10977</strain>
    </source>
</reference>
<evidence type="ECO:0000313" key="3">
    <source>
        <dbReference type="EMBL" id="GAA0941788.1"/>
    </source>
</evidence>
<evidence type="ECO:0000256" key="1">
    <source>
        <dbReference type="SAM" id="MobiDB-lite"/>
    </source>
</evidence>